<name>A0AB74VAQ7_CLOBE</name>
<reference evidence="1" key="1">
    <citation type="submission" date="2021-04" db="EMBL/GenBank/DDBJ databases">
        <title>Complete genome sequence of the type strain Clostridium beijerinckii NRRL B-598.</title>
        <authorList>
            <person name="Sedlar K."/>
            <person name="Branska B."/>
            <person name="Bezdicek M."/>
            <person name="Nykrynova M."/>
            <person name="Lengerova M."/>
            <person name="Skutkova H."/>
            <person name="Patakova P."/>
        </authorList>
    </citation>
    <scope>NUCLEOTIDE SEQUENCE</scope>
    <source>
        <strain evidence="1">DSM 791</strain>
    </source>
</reference>
<accession>A0AB74VAQ7</accession>
<dbReference type="Pfam" id="PF14253">
    <property type="entry name" value="AbiH"/>
    <property type="match status" value="1"/>
</dbReference>
<dbReference type="InterPro" id="IPR025935">
    <property type="entry name" value="AbiH"/>
</dbReference>
<evidence type="ECO:0000313" key="2">
    <source>
        <dbReference type="Proteomes" id="UP000679373"/>
    </source>
</evidence>
<proteinExistence type="predicted"/>
<organism evidence="1 2">
    <name type="scientific">Clostridium beijerinckii</name>
    <name type="common">Clostridium MP</name>
    <dbReference type="NCBI Taxonomy" id="1520"/>
    <lineage>
        <taxon>Bacteria</taxon>
        <taxon>Bacillati</taxon>
        <taxon>Bacillota</taxon>
        <taxon>Clostridia</taxon>
        <taxon>Eubacteriales</taxon>
        <taxon>Clostridiaceae</taxon>
        <taxon>Clostridium</taxon>
    </lineage>
</organism>
<sequence length="305" mass="36127">MKLFIIGNGFDRGHNLKTGYWDFRTFLEKCYPDFLYSFESNYNIYPGFSDEEKQQLLWNEFESNLANIDEDVIIENAVSIDMGLESGDIGIEDTLYTYFSEDFRYIKQLPYYLKLWIQSIRIRDLLPRTTIIESKSSDMYVTFNYTSVLENVYKISGNKITHIHGSLRMRDGNPIIGHGNHKRIEEIKERHEKADEIFDERESSISSVIEEYYNDTYKNVSNYMDKLVSLQNEKIEEVIVIGHSLAGVDMPYFSTINSYTKAKAKWKVYYYDKDKINQMYKNLIKFGINKRKIEMKDSIEFYDIV</sequence>
<dbReference type="RefSeq" id="WP_077869769.1">
    <property type="nucleotide sequence ID" value="NZ_BKAK01000072.1"/>
</dbReference>
<keyword evidence="2" id="KW-1185">Reference proteome</keyword>
<evidence type="ECO:0000313" key="1">
    <source>
        <dbReference type="EMBL" id="QUN33521.1"/>
    </source>
</evidence>
<dbReference type="EMBL" id="CP073653">
    <property type="protein sequence ID" value="QUN33521.1"/>
    <property type="molecule type" value="Genomic_DNA"/>
</dbReference>
<protein>
    <submittedName>
        <fullName evidence="1">Bacteriophage abortive infection AbiH family protein</fullName>
    </submittedName>
</protein>
<gene>
    <name evidence="1" type="ORF">KEC93_16290</name>
</gene>
<dbReference type="Proteomes" id="UP000679373">
    <property type="component" value="Chromosome"/>
</dbReference>
<dbReference type="GeneID" id="66346115"/>
<dbReference type="AlphaFoldDB" id="A0AB74VAQ7"/>